<feature type="region of interest" description="Disordered" evidence="1">
    <location>
        <begin position="122"/>
        <end position="145"/>
    </location>
</feature>
<evidence type="ECO:0000313" key="3">
    <source>
        <dbReference type="EMBL" id="GAA0180990.1"/>
    </source>
</evidence>
<accession>A0AAV3RLU0</accession>
<comment type="caution">
    <text evidence="3">The sequence shown here is derived from an EMBL/GenBank/DDBJ whole genome shotgun (WGS) entry which is preliminary data.</text>
</comment>
<feature type="compositionally biased region" description="Polar residues" evidence="1">
    <location>
        <begin position="136"/>
        <end position="145"/>
    </location>
</feature>
<dbReference type="EMBL" id="BAABME010010683">
    <property type="protein sequence ID" value="GAA0180990.1"/>
    <property type="molecule type" value="Genomic_DNA"/>
</dbReference>
<dbReference type="Pfam" id="PF22936">
    <property type="entry name" value="Pol_BBD"/>
    <property type="match status" value="1"/>
</dbReference>
<dbReference type="PANTHER" id="PTHR47592:SF29">
    <property type="entry name" value="ZINC FINGER, CCHC-TYPE"/>
    <property type="match status" value="1"/>
</dbReference>
<evidence type="ECO:0000256" key="1">
    <source>
        <dbReference type="SAM" id="MobiDB-lite"/>
    </source>
</evidence>
<keyword evidence="4" id="KW-1185">Reference proteome</keyword>
<sequence>MYFLLTSLHVVSFFDTYQNVESAKLFWDQLETRYMREDATSKKFLVYQFNGYTMSDSRSVMEQFHELERMLEDVSLEELANSLRIEEDFRNDEGGKDRNILVKLVNLVEEHLTKARKRPNIMRDCPKRKGGASVSRVGQSSYHGKSTGGNENFTAMISEINVVQNDNDWWVDSSATRHVCKDKLSFKTYEPVKETTFVYMGNKSQVYVL</sequence>
<organism evidence="3 4">
    <name type="scientific">Lithospermum erythrorhizon</name>
    <name type="common">Purple gromwell</name>
    <name type="synonym">Lithospermum officinale var. erythrorhizon</name>
    <dbReference type="NCBI Taxonomy" id="34254"/>
    <lineage>
        <taxon>Eukaryota</taxon>
        <taxon>Viridiplantae</taxon>
        <taxon>Streptophyta</taxon>
        <taxon>Embryophyta</taxon>
        <taxon>Tracheophyta</taxon>
        <taxon>Spermatophyta</taxon>
        <taxon>Magnoliopsida</taxon>
        <taxon>eudicotyledons</taxon>
        <taxon>Gunneridae</taxon>
        <taxon>Pentapetalae</taxon>
        <taxon>asterids</taxon>
        <taxon>lamiids</taxon>
        <taxon>Boraginales</taxon>
        <taxon>Boraginaceae</taxon>
        <taxon>Boraginoideae</taxon>
        <taxon>Lithospermeae</taxon>
        <taxon>Lithospermum</taxon>
    </lineage>
</organism>
<proteinExistence type="predicted"/>
<dbReference type="AlphaFoldDB" id="A0AAV3RLU0"/>
<reference evidence="3 4" key="1">
    <citation type="submission" date="2024-01" db="EMBL/GenBank/DDBJ databases">
        <title>The complete chloroplast genome sequence of Lithospermum erythrorhizon: insights into the phylogenetic relationship among Boraginaceae species and the maternal lineages of purple gromwells.</title>
        <authorList>
            <person name="Okada T."/>
            <person name="Watanabe K."/>
        </authorList>
    </citation>
    <scope>NUCLEOTIDE SEQUENCE [LARGE SCALE GENOMIC DNA]</scope>
</reference>
<evidence type="ECO:0000313" key="4">
    <source>
        <dbReference type="Proteomes" id="UP001454036"/>
    </source>
</evidence>
<name>A0AAV3RLU0_LITER</name>
<feature type="domain" description="Retrovirus-related Pol polyprotein from transposon TNT 1-94-like beta-barrel" evidence="2">
    <location>
        <begin position="169"/>
        <end position="208"/>
    </location>
</feature>
<gene>
    <name evidence="3" type="ORF">LIER_30185</name>
</gene>
<dbReference type="InterPro" id="IPR054722">
    <property type="entry name" value="PolX-like_BBD"/>
</dbReference>
<dbReference type="Proteomes" id="UP001454036">
    <property type="component" value="Unassembled WGS sequence"/>
</dbReference>
<dbReference type="Pfam" id="PF14223">
    <property type="entry name" value="Retrotran_gag_2"/>
    <property type="match status" value="1"/>
</dbReference>
<evidence type="ECO:0000259" key="2">
    <source>
        <dbReference type="Pfam" id="PF22936"/>
    </source>
</evidence>
<dbReference type="PANTHER" id="PTHR47592">
    <property type="entry name" value="PBF68 PROTEIN"/>
    <property type="match status" value="1"/>
</dbReference>
<protein>
    <recommendedName>
        <fullName evidence="2">Retrovirus-related Pol polyprotein from transposon TNT 1-94-like beta-barrel domain-containing protein</fullName>
    </recommendedName>
</protein>